<dbReference type="SUPFAM" id="SSF161084">
    <property type="entry name" value="MAPEG domain-like"/>
    <property type="match status" value="1"/>
</dbReference>
<evidence type="ECO:0000256" key="1">
    <source>
        <dbReference type="ARBA" id="ARBA00004370"/>
    </source>
</evidence>
<dbReference type="STRING" id="517719.SAMN05421762_0785"/>
<feature type="transmembrane region" description="Helical" evidence="5">
    <location>
        <begin position="6"/>
        <end position="23"/>
    </location>
</feature>
<protein>
    <submittedName>
        <fullName evidence="6">Uncharacterized conserved protein, MAPEG superfamily</fullName>
    </submittedName>
</protein>
<dbReference type="InterPro" id="IPR001129">
    <property type="entry name" value="Membr-assoc_MAPEG"/>
</dbReference>
<dbReference type="InterPro" id="IPR023352">
    <property type="entry name" value="MAPEG-like_dom_sf"/>
</dbReference>
<sequence>MTVTLLILASVLGFVHIFAAILVETRIRGSAWNAGPRDHTDPEDVPVIVGRLRRAQANFLETFPFFATLMLICLVSGTEDWRVTTGGWIYLAARAAYLPIYAKGTPGIRSLIWLVSILGIALIGWAATAG</sequence>
<keyword evidence="3 5" id="KW-1133">Transmembrane helix</keyword>
<dbReference type="RefSeq" id="WP_093450638.1">
    <property type="nucleotide sequence ID" value="NZ_FNZG01000002.1"/>
</dbReference>
<proteinExistence type="predicted"/>
<dbReference type="GO" id="GO:0016020">
    <property type="term" value="C:membrane"/>
    <property type="evidence" value="ECO:0007669"/>
    <property type="project" value="UniProtKB-SubCell"/>
</dbReference>
<evidence type="ECO:0000256" key="3">
    <source>
        <dbReference type="ARBA" id="ARBA00022989"/>
    </source>
</evidence>
<evidence type="ECO:0000256" key="4">
    <source>
        <dbReference type="ARBA" id="ARBA00023136"/>
    </source>
</evidence>
<evidence type="ECO:0000313" key="6">
    <source>
        <dbReference type="EMBL" id="SFC39552.1"/>
    </source>
</evidence>
<dbReference type="Pfam" id="PF01124">
    <property type="entry name" value="MAPEG"/>
    <property type="match status" value="1"/>
</dbReference>
<dbReference type="AlphaFoldDB" id="A0A1I1IV05"/>
<dbReference type="EMBL" id="FOLX01000001">
    <property type="protein sequence ID" value="SFC39552.1"/>
    <property type="molecule type" value="Genomic_DNA"/>
</dbReference>
<dbReference type="PANTHER" id="PTHR35371:SF1">
    <property type="entry name" value="BLR7753 PROTEIN"/>
    <property type="match status" value="1"/>
</dbReference>
<evidence type="ECO:0000256" key="5">
    <source>
        <dbReference type="SAM" id="Phobius"/>
    </source>
</evidence>
<keyword evidence="2 5" id="KW-0812">Transmembrane</keyword>
<comment type="subcellular location">
    <subcellularLocation>
        <location evidence="1">Membrane</location>
    </subcellularLocation>
</comment>
<feature type="transmembrane region" description="Helical" evidence="5">
    <location>
        <begin position="111"/>
        <end position="128"/>
    </location>
</feature>
<keyword evidence="7" id="KW-1185">Reference proteome</keyword>
<keyword evidence="4 5" id="KW-0472">Membrane</keyword>
<dbReference type="Proteomes" id="UP000231644">
    <property type="component" value="Unassembled WGS sequence"/>
</dbReference>
<dbReference type="PANTHER" id="PTHR35371">
    <property type="entry name" value="INNER MEMBRANE PROTEIN"/>
    <property type="match status" value="1"/>
</dbReference>
<evidence type="ECO:0000313" key="7">
    <source>
        <dbReference type="Proteomes" id="UP000231644"/>
    </source>
</evidence>
<dbReference type="OrthoDB" id="7743618at2"/>
<name>A0A1I1IV05_9RHOB</name>
<reference evidence="6 7" key="1">
    <citation type="submission" date="2016-10" db="EMBL/GenBank/DDBJ databases">
        <authorList>
            <person name="de Groot N.N."/>
        </authorList>
    </citation>
    <scope>NUCLEOTIDE SEQUENCE [LARGE SCALE GENOMIC DNA]</scope>
    <source>
        <strain evidence="6 7">DSM 29619</strain>
    </source>
</reference>
<evidence type="ECO:0000256" key="2">
    <source>
        <dbReference type="ARBA" id="ARBA00022692"/>
    </source>
</evidence>
<gene>
    <name evidence="6" type="ORF">SAMN05421762_0785</name>
</gene>
<dbReference type="Gene3D" id="1.20.120.550">
    <property type="entry name" value="Membrane associated eicosanoid/glutathione metabolism-like domain"/>
    <property type="match status" value="1"/>
</dbReference>
<accession>A0A1I1IV05</accession>
<organism evidence="6 7">
    <name type="scientific">Pseudooceanicola nitratireducens</name>
    <dbReference type="NCBI Taxonomy" id="517719"/>
    <lineage>
        <taxon>Bacteria</taxon>
        <taxon>Pseudomonadati</taxon>
        <taxon>Pseudomonadota</taxon>
        <taxon>Alphaproteobacteria</taxon>
        <taxon>Rhodobacterales</taxon>
        <taxon>Paracoccaceae</taxon>
        <taxon>Pseudooceanicola</taxon>
    </lineage>
</organism>